<evidence type="ECO:0000313" key="2">
    <source>
        <dbReference type="Proteomes" id="UP000002312"/>
    </source>
</evidence>
<protein>
    <submittedName>
        <fullName evidence="1">Uncharacterized protein</fullName>
    </submittedName>
</protein>
<reference evidence="1 2" key="1">
    <citation type="journal article" date="2010" name="Proc. Natl. Acad. Sci. U.S.A.">
        <title>Genome analysis of Bifidobacterium bifidum PRL2010 reveals metabolic pathways for host-derived glycan foraging.</title>
        <authorList>
            <person name="Turroni F."/>
            <person name="Bottacini F."/>
            <person name="Foroni E."/>
            <person name="Mulder I."/>
            <person name="Kim J.H."/>
            <person name="Zomer A."/>
            <person name="Sanchez B."/>
            <person name="Bidossi A."/>
            <person name="Ferrarini A."/>
            <person name="Giubellini V."/>
            <person name="Delledonne M."/>
            <person name="Henrissat B."/>
            <person name="Coutinho P."/>
            <person name="Oggioni M."/>
            <person name="Fitzgerald G.F."/>
            <person name="Mills D."/>
            <person name="Margolles A."/>
            <person name="Kelly D."/>
            <person name="van Sinderen D."/>
            <person name="Ventura M."/>
        </authorList>
    </citation>
    <scope>NUCLEOTIDE SEQUENCE [LARGE SCALE GENOMIC DNA]</scope>
    <source>
        <strain evidence="1 2">PRL2010</strain>
    </source>
</reference>
<dbReference type="KEGG" id="bbp:BBPR_0988"/>
<dbReference type="PATRIC" id="fig|702459.3.peg.1020"/>
<proteinExistence type="predicted"/>
<name>A0A0H3ECP8_BIFBP</name>
<dbReference type="Proteomes" id="UP000002312">
    <property type="component" value="Chromosome"/>
</dbReference>
<evidence type="ECO:0000313" key="1">
    <source>
        <dbReference type="EMBL" id="ADP36059.1"/>
    </source>
</evidence>
<dbReference type="EMBL" id="CP001840">
    <property type="protein sequence ID" value="ADP36059.1"/>
    <property type="molecule type" value="Genomic_DNA"/>
</dbReference>
<organism evidence="1 2">
    <name type="scientific">Bifidobacterium bifidum (strain PRL2010)</name>
    <dbReference type="NCBI Taxonomy" id="702459"/>
    <lineage>
        <taxon>Bacteria</taxon>
        <taxon>Bacillati</taxon>
        <taxon>Actinomycetota</taxon>
        <taxon>Actinomycetes</taxon>
        <taxon>Bifidobacteriales</taxon>
        <taxon>Bifidobacteriaceae</taxon>
        <taxon>Bifidobacterium</taxon>
    </lineage>
</organism>
<dbReference type="AlphaFoldDB" id="A0A0H3ECP8"/>
<accession>A0A0H3ECP8</accession>
<gene>
    <name evidence="1" type="ordered locus">BBPR_0988</name>
</gene>
<dbReference type="HOGENOM" id="CLU_163178_0_0_11"/>
<sequence length="124" mass="13685">MRMSRRSARKASSSLSYSCARSMSRRAPMNAFDDFSCIITSKQTVNMPVVEVKFGNDDNEVQGDTLLGELPITFQTDSSGSWNIELDATKLTSDALGTNAFNVIYNTCSGERTARYRYGLGFAI</sequence>